<dbReference type="AlphaFoldDB" id="A0A9X2FL56"/>
<accession>A0A9X2FL56</accession>
<keyword evidence="1" id="KW-0812">Transmembrane</keyword>
<dbReference type="Proteomes" id="UP001139006">
    <property type="component" value="Unassembled WGS sequence"/>
</dbReference>
<feature type="transmembrane region" description="Helical" evidence="1">
    <location>
        <begin position="163"/>
        <end position="181"/>
    </location>
</feature>
<dbReference type="RefSeq" id="WP_253359764.1">
    <property type="nucleotide sequence ID" value="NZ_JAIULA010000006.1"/>
</dbReference>
<comment type="caution">
    <text evidence="2">The sequence shown here is derived from an EMBL/GenBank/DDBJ whole genome shotgun (WGS) entry which is preliminary data.</text>
</comment>
<feature type="transmembrane region" description="Helical" evidence="1">
    <location>
        <begin position="16"/>
        <end position="34"/>
    </location>
</feature>
<feature type="transmembrane region" description="Helical" evidence="1">
    <location>
        <begin position="390"/>
        <end position="410"/>
    </location>
</feature>
<feature type="transmembrane region" description="Helical" evidence="1">
    <location>
        <begin position="553"/>
        <end position="574"/>
    </location>
</feature>
<keyword evidence="3" id="KW-1185">Reference proteome</keyword>
<evidence type="ECO:0008006" key="4">
    <source>
        <dbReference type="Google" id="ProtNLM"/>
    </source>
</evidence>
<feature type="transmembrane region" description="Helical" evidence="1">
    <location>
        <begin position="291"/>
        <end position="310"/>
    </location>
</feature>
<name>A0A9X2FL56_9LACO</name>
<feature type="transmembrane region" description="Helical" evidence="1">
    <location>
        <begin position="233"/>
        <end position="252"/>
    </location>
</feature>
<feature type="transmembrane region" description="Helical" evidence="1">
    <location>
        <begin position="322"/>
        <end position="340"/>
    </location>
</feature>
<reference evidence="2 3" key="1">
    <citation type="journal article" date="2023" name="Int. J. Syst. Evol. Microbiol.">
        <title>Ligilactobacillus ubinensis sp. nov., a novel species isolated from the wild ferment of a durian fruit (Durio zibethinus).</title>
        <authorList>
            <person name="Heng Y.C."/>
            <person name="Menon N."/>
            <person name="Chen B."/>
            <person name="Loo B.Z.L."/>
            <person name="Wong G.W.J."/>
            <person name="Lim A.C.H."/>
            <person name="Silvaraju S."/>
            <person name="Kittelmann S."/>
        </authorList>
    </citation>
    <scope>NUCLEOTIDE SEQUENCE [LARGE SCALE GENOMIC DNA]</scope>
    <source>
        <strain evidence="2 3">WILCCON 0076</strain>
    </source>
</reference>
<proteinExistence type="predicted"/>
<feature type="transmembrane region" description="Helical" evidence="1">
    <location>
        <begin position="138"/>
        <end position="156"/>
    </location>
</feature>
<dbReference type="EMBL" id="JAIULA010000006">
    <property type="protein sequence ID" value="MCP0886553.1"/>
    <property type="molecule type" value="Genomic_DNA"/>
</dbReference>
<feature type="transmembrane region" description="Helical" evidence="1">
    <location>
        <begin position="107"/>
        <end position="126"/>
    </location>
</feature>
<keyword evidence="1" id="KW-1133">Transmembrane helix</keyword>
<sequence length="582" mass="67238">MLNIKSSNIKLKSTTIFLHLFFIILSFISLFIFAHKGLVYNANDLKFHTDRINGIYQALKEHNSLLSFPSFKSFQNVGGMFQSFYPMITIIPFALLRFIIPNAAIALYIGLGIYTYIGFFTAYKAMLLFTKKNVAQSAYFAIIYNFSIYHMTDLFIRFDLGEWIALMFFPLAMYGFFNLLFEDGKYYYLGALSLTIIAYSHILSLVFICTVLLFFCFICLFKHLFTKEKIVKLIKMCGIFLLQTVFVFYPIINYSINNQIHFPKKFNLMHSPDGKLASLGSYIVASLNNHLSKTLGIIFLVIFILGIILWKKMPQIQRFSFGAMLLITICTTAFFPWFLFQKTPIAIIQFPWRLLGLAGVFMALVAAWIVDDLTKSYLNFANHKQANFRIGFILLLLVLPSISAELYTFYHKSHTYKVIKTTNQNVGSTKYAVSLDEYGKFFSQKKHSSKSTDYYTKLAYKHKKSIKKRIIIAQDGTRTKLPQTSYQNNILSFSYYSKKKQTIDLPIIYYKGHQYSLKINGVSTKISESKRGTLKISVTKGLNKIQITNQKSLFLDFLAVLALFTWILTLISYLKRKKSIYN</sequence>
<feature type="transmembrane region" description="Helical" evidence="1">
    <location>
        <begin position="83"/>
        <end position="100"/>
    </location>
</feature>
<organism evidence="2 3">
    <name type="scientific">Ligilactobacillus ubinensis</name>
    <dbReference type="NCBI Taxonomy" id="2876789"/>
    <lineage>
        <taxon>Bacteria</taxon>
        <taxon>Bacillati</taxon>
        <taxon>Bacillota</taxon>
        <taxon>Bacilli</taxon>
        <taxon>Lactobacillales</taxon>
        <taxon>Lactobacillaceae</taxon>
        <taxon>Ligilactobacillus</taxon>
    </lineage>
</organism>
<keyword evidence="1" id="KW-0472">Membrane</keyword>
<feature type="transmembrane region" description="Helical" evidence="1">
    <location>
        <begin position="196"/>
        <end position="221"/>
    </location>
</feature>
<evidence type="ECO:0000313" key="2">
    <source>
        <dbReference type="EMBL" id="MCP0886553.1"/>
    </source>
</evidence>
<evidence type="ECO:0000256" key="1">
    <source>
        <dbReference type="SAM" id="Phobius"/>
    </source>
</evidence>
<feature type="transmembrane region" description="Helical" evidence="1">
    <location>
        <begin position="352"/>
        <end position="370"/>
    </location>
</feature>
<gene>
    <name evidence="2" type="ORF">LB941_04280</name>
</gene>
<protein>
    <recommendedName>
        <fullName evidence="4">Membrane protein 6-pyruvoyl-tetrahydropterin synthase-related domain-containing protein</fullName>
    </recommendedName>
</protein>
<evidence type="ECO:0000313" key="3">
    <source>
        <dbReference type="Proteomes" id="UP001139006"/>
    </source>
</evidence>